<feature type="compositionally biased region" description="Basic and acidic residues" evidence="1">
    <location>
        <begin position="253"/>
        <end position="267"/>
    </location>
</feature>
<feature type="compositionally biased region" description="Basic and acidic residues" evidence="1">
    <location>
        <begin position="395"/>
        <end position="404"/>
    </location>
</feature>
<feature type="compositionally biased region" description="Basic and acidic residues" evidence="1">
    <location>
        <begin position="279"/>
        <end position="297"/>
    </location>
</feature>
<protein>
    <submittedName>
        <fullName evidence="2">Uncharacterized protein</fullName>
    </submittedName>
</protein>
<feature type="compositionally biased region" description="Basic and acidic residues" evidence="1">
    <location>
        <begin position="108"/>
        <end position="139"/>
    </location>
</feature>
<dbReference type="Proteomes" id="UP000297245">
    <property type="component" value="Unassembled WGS sequence"/>
</dbReference>
<accession>A0A4S8LIR6</accession>
<feature type="compositionally biased region" description="Basic and acidic residues" evidence="1">
    <location>
        <begin position="372"/>
        <end position="381"/>
    </location>
</feature>
<feature type="region of interest" description="Disordered" evidence="1">
    <location>
        <begin position="108"/>
        <end position="449"/>
    </location>
</feature>
<evidence type="ECO:0000313" key="2">
    <source>
        <dbReference type="EMBL" id="THU88999.1"/>
    </source>
</evidence>
<sequence length="501" mass="53595">MFRIPSPLKRAWRRRGRMPDSRTRDDLEAGGLGAALVELQQILAPPQNGSDDNWFGQIEGRLGTGGPAADDQKELIKGPPDNRAPPAEVLHDTLQLDLDEHVGEVRTTHADELGGPDRDKAHAPTSLHEAHSTDRREIDAGSLVEAGQLRTDTSSNNERNAGDGNGITSTGRREVEQAGSSRNEDSRRERMEEQLDTGEVVGVKQSQMSDKQGGHLSGVQIGGRTTGGRSEDTGQSGGNMVKSVDTRLMGEQSRAEGERTEGKKEGTETGAVAEGGMSKIERYEVDGAKAETRRESWNEAIPSMPAARALGVDEGVNQDMDTEQRVAGGTGEKEDDTGTGGLAEAGALQKEDSVDDGAQTAVTGMLPTTSSRGDEGPKGDKDDGDQITNDQSQGEVERADREGESLDSTDSPEDGSKDNTTHAGSSREGIASGALKTRRDGKERHHQQSPTLLLQQYHGILPTQKQFSLSSSDSVQVESVALVILSLVLENDIEDDTLLHE</sequence>
<feature type="compositionally biased region" description="Polar residues" evidence="1">
    <location>
        <begin position="150"/>
        <end position="159"/>
    </location>
</feature>
<dbReference type="EMBL" id="ML179386">
    <property type="protein sequence ID" value="THU88999.1"/>
    <property type="molecule type" value="Genomic_DNA"/>
</dbReference>
<feature type="compositionally biased region" description="Basic and acidic residues" evidence="1">
    <location>
        <begin position="17"/>
        <end position="27"/>
    </location>
</feature>
<feature type="compositionally biased region" description="Basic and acidic residues" evidence="1">
    <location>
        <begin position="171"/>
        <end position="193"/>
    </location>
</feature>
<keyword evidence="3" id="KW-1185">Reference proteome</keyword>
<dbReference type="AlphaFoldDB" id="A0A4S8LIR6"/>
<proteinExistence type="predicted"/>
<organism evidence="2 3">
    <name type="scientific">Dendrothele bispora (strain CBS 962.96)</name>
    <dbReference type="NCBI Taxonomy" id="1314807"/>
    <lineage>
        <taxon>Eukaryota</taxon>
        <taxon>Fungi</taxon>
        <taxon>Dikarya</taxon>
        <taxon>Basidiomycota</taxon>
        <taxon>Agaricomycotina</taxon>
        <taxon>Agaricomycetes</taxon>
        <taxon>Agaricomycetidae</taxon>
        <taxon>Agaricales</taxon>
        <taxon>Agaricales incertae sedis</taxon>
        <taxon>Dendrothele</taxon>
    </lineage>
</organism>
<name>A0A4S8LIR6_DENBC</name>
<feature type="region of interest" description="Disordered" evidence="1">
    <location>
        <begin position="1"/>
        <end position="29"/>
    </location>
</feature>
<gene>
    <name evidence="2" type="ORF">K435DRAFT_803082</name>
</gene>
<reference evidence="2 3" key="1">
    <citation type="journal article" date="2019" name="Nat. Ecol. Evol.">
        <title>Megaphylogeny resolves global patterns of mushroom evolution.</title>
        <authorList>
            <person name="Varga T."/>
            <person name="Krizsan K."/>
            <person name="Foldi C."/>
            <person name="Dima B."/>
            <person name="Sanchez-Garcia M."/>
            <person name="Sanchez-Ramirez S."/>
            <person name="Szollosi G.J."/>
            <person name="Szarkandi J.G."/>
            <person name="Papp V."/>
            <person name="Albert L."/>
            <person name="Andreopoulos W."/>
            <person name="Angelini C."/>
            <person name="Antonin V."/>
            <person name="Barry K.W."/>
            <person name="Bougher N.L."/>
            <person name="Buchanan P."/>
            <person name="Buyck B."/>
            <person name="Bense V."/>
            <person name="Catcheside P."/>
            <person name="Chovatia M."/>
            <person name="Cooper J."/>
            <person name="Damon W."/>
            <person name="Desjardin D."/>
            <person name="Finy P."/>
            <person name="Geml J."/>
            <person name="Haridas S."/>
            <person name="Hughes K."/>
            <person name="Justo A."/>
            <person name="Karasinski D."/>
            <person name="Kautmanova I."/>
            <person name="Kiss B."/>
            <person name="Kocsube S."/>
            <person name="Kotiranta H."/>
            <person name="LaButti K.M."/>
            <person name="Lechner B.E."/>
            <person name="Liimatainen K."/>
            <person name="Lipzen A."/>
            <person name="Lukacs Z."/>
            <person name="Mihaltcheva S."/>
            <person name="Morgado L.N."/>
            <person name="Niskanen T."/>
            <person name="Noordeloos M.E."/>
            <person name="Ohm R.A."/>
            <person name="Ortiz-Santana B."/>
            <person name="Ovrebo C."/>
            <person name="Racz N."/>
            <person name="Riley R."/>
            <person name="Savchenko A."/>
            <person name="Shiryaev A."/>
            <person name="Soop K."/>
            <person name="Spirin V."/>
            <person name="Szebenyi C."/>
            <person name="Tomsovsky M."/>
            <person name="Tulloss R.E."/>
            <person name="Uehling J."/>
            <person name="Grigoriev I.V."/>
            <person name="Vagvolgyi C."/>
            <person name="Papp T."/>
            <person name="Martin F.M."/>
            <person name="Miettinen O."/>
            <person name="Hibbett D.S."/>
            <person name="Nagy L.G."/>
        </authorList>
    </citation>
    <scope>NUCLEOTIDE SEQUENCE [LARGE SCALE GENOMIC DNA]</scope>
    <source>
        <strain evidence="2 3">CBS 962.96</strain>
    </source>
</reference>
<evidence type="ECO:0000313" key="3">
    <source>
        <dbReference type="Proteomes" id="UP000297245"/>
    </source>
</evidence>
<evidence type="ECO:0000256" key="1">
    <source>
        <dbReference type="SAM" id="MobiDB-lite"/>
    </source>
</evidence>
<feature type="compositionally biased region" description="Polar residues" evidence="1">
    <location>
        <begin position="360"/>
        <end position="371"/>
    </location>
</feature>
<feature type="region of interest" description="Disordered" evidence="1">
    <location>
        <begin position="45"/>
        <end position="87"/>
    </location>
</feature>